<dbReference type="Proteomes" id="UP001300745">
    <property type="component" value="Unassembled WGS sequence"/>
</dbReference>
<evidence type="ECO:0000313" key="2">
    <source>
        <dbReference type="Proteomes" id="UP001300745"/>
    </source>
</evidence>
<sequence>MLTTAAALAQSAHEIMAAHPSSSGWDRHESRRCAGQHEKLPVANDSLILWRRRREFFAEPSMKLLDPVDDPPLYVAERVGPALCVTDRWVYINRTVLDCDIIRRDLGTPWSFSDGEFGPGMTIKLTTENGEWVWVVTGKPSPCCGGYTAKWAD</sequence>
<comment type="caution">
    <text evidence="1">The sequence shown here is derived from an EMBL/GenBank/DDBJ whole genome shotgun (WGS) entry which is preliminary data.</text>
</comment>
<dbReference type="RefSeq" id="WP_265997447.1">
    <property type="nucleotide sequence ID" value="NZ_JAPJDN010000010.1"/>
</dbReference>
<dbReference type="EMBL" id="JAPJDO010000010">
    <property type="protein sequence ID" value="MCX2937789.1"/>
    <property type="molecule type" value="Genomic_DNA"/>
</dbReference>
<accession>A0ABT3SE44</accession>
<evidence type="ECO:0000313" key="1">
    <source>
        <dbReference type="EMBL" id="MCX2937789.1"/>
    </source>
</evidence>
<gene>
    <name evidence="1" type="ORF">ORI27_13855</name>
</gene>
<proteinExistence type="predicted"/>
<keyword evidence="2" id="KW-1185">Reference proteome</keyword>
<reference evidence="1 2" key="1">
    <citation type="submission" date="2022-11" db="EMBL/GenBank/DDBJ databases">
        <title>Mycobacterium sp. nov.</title>
        <authorList>
            <person name="Papic B."/>
            <person name="Spicic S."/>
            <person name="Duvnjak S."/>
        </authorList>
    </citation>
    <scope>NUCLEOTIDE SEQUENCE [LARGE SCALE GENOMIC DNA]</scope>
    <source>
        <strain evidence="1 2">CVI_P4</strain>
    </source>
</reference>
<evidence type="ECO:0008006" key="3">
    <source>
        <dbReference type="Google" id="ProtNLM"/>
    </source>
</evidence>
<organism evidence="1 2">
    <name type="scientific">Mycobacterium pinniadriaticum</name>
    <dbReference type="NCBI Taxonomy" id="2994102"/>
    <lineage>
        <taxon>Bacteria</taxon>
        <taxon>Bacillati</taxon>
        <taxon>Actinomycetota</taxon>
        <taxon>Actinomycetes</taxon>
        <taxon>Mycobacteriales</taxon>
        <taxon>Mycobacteriaceae</taxon>
        <taxon>Mycobacterium</taxon>
    </lineage>
</organism>
<name>A0ABT3SE44_9MYCO</name>
<protein>
    <recommendedName>
        <fullName evidence="3">Secreted protein</fullName>
    </recommendedName>
</protein>